<dbReference type="EMBL" id="SCEB01214546">
    <property type="protein sequence ID" value="RXM34727.1"/>
    <property type="molecule type" value="Genomic_DNA"/>
</dbReference>
<evidence type="ECO:0000313" key="2">
    <source>
        <dbReference type="EMBL" id="RXM34727.1"/>
    </source>
</evidence>
<proteinExistence type="predicted"/>
<evidence type="ECO:0000256" key="1">
    <source>
        <dbReference type="SAM" id="Phobius"/>
    </source>
</evidence>
<reference evidence="2 3" key="1">
    <citation type="submission" date="2019-01" db="EMBL/GenBank/DDBJ databases">
        <title>Draft Genome and Complete Hox-Cluster Characterization of the Sterlet Sturgeon (Acipenser ruthenus).</title>
        <authorList>
            <person name="Wei Q."/>
        </authorList>
    </citation>
    <scope>NUCLEOTIDE SEQUENCE [LARGE SCALE GENOMIC DNA]</scope>
    <source>
        <strain evidence="2">WHYD16114868_AA</strain>
        <tissue evidence="2">Blood</tissue>
    </source>
</reference>
<dbReference type="AlphaFoldDB" id="A0A444UHR7"/>
<keyword evidence="3" id="KW-1185">Reference proteome</keyword>
<accession>A0A444UHR7</accession>
<keyword evidence="1" id="KW-0812">Transmembrane</keyword>
<feature type="transmembrane region" description="Helical" evidence="1">
    <location>
        <begin position="28"/>
        <end position="47"/>
    </location>
</feature>
<gene>
    <name evidence="2" type="ORF">EOD39_4583</name>
</gene>
<sequence length="161" mass="19032">MYNKHMGGVNVHDMLVELYRRKFRSKRYYLRILFHTVDMCVVNGWLLHRRHCKQLAVNHKPLLAFRSEIAHALLQAGKPLKRKRGRPSLDCMENDAPRHKVSQRPVDDVRLDGMAHWPQHVEEKQRCKICIKSYSCIRCEKCGLALCLTKDRNCLKNFHTK</sequence>
<dbReference type="PANTHER" id="PTHR47272">
    <property type="entry name" value="DDE_TNP_1_7 DOMAIN-CONTAINING PROTEIN"/>
    <property type="match status" value="1"/>
</dbReference>
<keyword evidence="1" id="KW-1133">Transmembrane helix</keyword>
<dbReference type="Proteomes" id="UP000289886">
    <property type="component" value="Unassembled WGS sequence"/>
</dbReference>
<comment type="caution">
    <text evidence="2">The sequence shown here is derived from an EMBL/GenBank/DDBJ whole genome shotgun (WGS) entry which is preliminary data.</text>
</comment>
<keyword evidence="1" id="KW-0472">Membrane</keyword>
<evidence type="ECO:0000313" key="3">
    <source>
        <dbReference type="Proteomes" id="UP000289886"/>
    </source>
</evidence>
<name>A0A444UHR7_ACIRT</name>
<dbReference type="PANTHER" id="PTHR47272:SF1">
    <property type="entry name" value="PIGGYBAC TRANSPOSABLE ELEMENT-DERIVED PROTEIN 3-LIKE"/>
    <property type="match status" value="1"/>
</dbReference>
<protein>
    <submittedName>
        <fullName evidence="2">PiggyBac transposable element-derived protein 2</fullName>
    </submittedName>
</protein>
<organism evidence="2 3">
    <name type="scientific">Acipenser ruthenus</name>
    <name type="common">Sterlet sturgeon</name>
    <dbReference type="NCBI Taxonomy" id="7906"/>
    <lineage>
        <taxon>Eukaryota</taxon>
        <taxon>Metazoa</taxon>
        <taxon>Chordata</taxon>
        <taxon>Craniata</taxon>
        <taxon>Vertebrata</taxon>
        <taxon>Euteleostomi</taxon>
        <taxon>Actinopterygii</taxon>
        <taxon>Chondrostei</taxon>
        <taxon>Acipenseriformes</taxon>
        <taxon>Acipenseridae</taxon>
        <taxon>Acipenser</taxon>
    </lineage>
</organism>